<dbReference type="AlphaFoldDB" id="A0A0C2V872"/>
<organism evidence="4 5">
    <name type="scientific">Jeotgalibacillus soli</name>
    <dbReference type="NCBI Taxonomy" id="889306"/>
    <lineage>
        <taxon>Bacteria</taxon>
        <taxon>Bacillati</taxon>
        <taxon>Bacillota</taxon>
        <taxon>Bacilli</taxon>
        <taxon>Bacillales</taxon>
        <taxon>Caryophanaceae</taxon>
        <taxon>Jeotgalibacillus</taxon>
    </lineage>
</organism>
<dbReference type="Gene3D" id="3.30.365.10">
    <property type="entry name" value="Aldehyde oxidase/xanthine dehydrogenase, molybdopterin binding domain"/>
    <property type="match status" value="4"/>
</dbReference>
<dbReference type="GO" id="GO:0005506">
    <property type="term" value="F:iron ion binding"/>
    <property type="evidence" value="ECO:0007669"/>
    <property type="project" value="InterPro"/>
</dbReference>
<dbReference type="Pfam" id="PF01315">
    <property type="entry name" value="Ald_Xan_dh_C"/>
    <property type="match status" value="1"/>
</dbReference>
<dbReference type="STRING" id="889306.KP78_27010"/>
<dbReference type="InterPro" id="IPR046867">
    <property type="entry name" value="AldOxase/xan_DH_MoCoBD2"/>
</dbReference>
<dbReference type="PANTHER" id="PTHR11908">
    <property type="entry name" value="XANTHINE DEHYDROGENASE"/>
    <property type="match status" value="1"/>
</dbReference>
<sequence length="775" mass="85051">METIGKSIIRKEALDKVTGKAKYTGDYQSSSMLHAKMVISPYAHAKIKSINIQNAWKVQGVRGIVTGQQVPLVGEAIQDRPILAQDKVRYHGEPLAVVVADDPILAKRAADLIAIDYELLPVVNSPSEAIKPDTILVHEHLDCYKRAKHITPIPGTNIASRFKIRKGNMDKGWRESNVIVEDSYSFTPSDHAAIETRCSIVEIRSDESIIVSSSSQAPYMIKQLMSMYFGIDMGKVIVNTPLVGGGYGGKAAVQLELIAYLASKAVGGRKVKLENTREEDIITSPCHIGLDAKVKLGCSKDGFIKAAEILYLFDGGAYSDKGIDLSRAAAVDCTGPYHIENIWCDSFCMYTNHPYASPYRGFSHSELLFAFERTVDLLAEKLQMDPFELRYKNAILPGHTTPTQTKLNHSNIGNLRACIDRAKELSNWDEGQMVEVDKRFVRVKGASCIWKTSTIPSNASSGVIITFNKDGTLNLMSGVVEIGTGTKTILAQILAEYLKMNVDHIFVRMDVDTQTTPEHWKTVGSRGTFMAGRAVLEAADDTILQLKSVASCVLRTSIDDLIVANSRVFLRDDPTVGLGFEELAYGYTFENGNSIGGQIIGRGNYILRNITPLNPETGAGNPGPEWTVGAQVVEVEYDRRDYTYKLIKATSVIDIGKVLNEKAARGQVTGAMSMGLGFAARETFRLDQLGRVLNHQLRTYRPIHFGEHPEYAVGFIETPQLDAPYGARGVGEHGILGMPAALGNCLSLASGVSLHQLPLTPELIWREREGKSDLI</sequence>
<feature type="domain" description="Aldehyde oxidase/xanthine dehydrogenase a/b hammerhead" evidence="3">
    <location>
        <begin position="18"/>
        <end position="121"/>
    </location>
</feature>
<evidence type="ECO:0000256" key="2">
    <source>
        <dbReference type="ARBA" id="ARBA00023002"/>
    </source>
</evidence>
<dbReference type="GO" id="GO:0016491">
    <property type="term" value="F:oxidoreductase activity"/>
    <property type="evidence" value="ECO:0007669"/>
    <property type="project" value="UniProtKB-KW"/>
</dbReference>
<dbReference type="InterPro" id="IPR000674">
    <property type="entry name" value="Ald_Oxase/Xan_DH_a/b"/>
</dbReference>
<dbReference type="PANTHER" id="PTHR11908:SF132">
    <property type="entry name" value="ALDEHYDE OXIDASE 1-RELATED"/>
    <property type="match status" value="1"/>
</dbReference>
<dbReference type="PATRIC" id="fig|889306.3.peg.2715"/>
<dbReference type="InterPro" id="IPR008274">
    <property type="entry name" value="AldOxase/xan_DH_MoCoBD1"/>
</dbReference>
<evidence type="ECO:0000256" key="1">
    <source>
        <dbReference type="ARBA" id="ARBA00022505"/>
    </source>
</evidence>
<dbReference type="EMBL" id="JXRP01000018">
    <property type="protein sequence ID" value="KIL45157.1"/>
    <property type="molecule type" value="Genomic_DNA"/>
</dbReference>
<evidence type="ECO:0000313" key="4">
    <source>
        <dbReference type="EMBL" id="KIL45157.1"/>
    </source>
</evidence>
<dbReference type="Proteomes" id="UP000031938">
    <property type="component" value="Unassembled WGS sequence"/>
</dbReference>
<dbReference type="Gene3D" id="3.90.1170.50">
    <property type="entry name" value="Aldehyde oxidase/xanthine dehydrogenase, a/b hammerhead"/>
    <property type="match status" value="1"/>
</dbReference>
<name>A0A0C2V872_9BACL</name>
<evidence type="ECO:0000259" key="3">
    <source>
        <dbReference type="SMART" id="SM01008"/>
    </source>
</evidence>
<dbReference type="OrthoDB" id="9759099at2"/>
<dbReference type="SMART" id="SM01008">
    <property type="entry name" value="Ald_Xan_dh_C"/>
    <property type="match status" value="1"/>
</dbReference>
<protein>
    <submittedName>
        <fullName evidence="4">Xanthine dehydrogenase</fullName>
    </submittedName>
</protein>
<gene>
    <name evidence="4" type="ORF">KP78_27010</name>
</gene>
<proteinExistence type="predicted"/>
<dbReference type="InterPro" id="IPR036856">
    <property type="entry name" value="Ald_Oxase/Xan_DH_a/b_sf"/>
</dbReference>
<dbReference type="InterPro" id="IPR016208">
    <property type="entry name" value="Ald_Oxase/xanthine_DH-like"/>
</dbReference>
<keyword evidence="1" id="KW-0500">Molybdenum</keyword>
<evidence type="ECO:0000313" key="5">
    <source>
        <dbReference type="Proteomes" id="UP000031938"/>
    </source>
</evidence>
<dbReference type="SUPFAM" id="SSF54665">
    <property type="entry name" value="CO dehydrogenase molybdoprotein N-domain-like"/>
    <property type="match status" value="1"/>
</dbReference>
<dbReference type="Pfam" id="PF20256">
    <property type="entry name" value="MoCoBD_2"/>
    <property type="match status" value="1"/>
</dbReference>
<reference evidence="4 5" key="1">
    <citation type="submission" date="2015-01" db="EMBL/GenBank/DDBJ databases">
        <title>Genome sequencing of Jeotgalibacillus soli.</title>
        <authorList>
            <person name="Goh K.M."/>
            <person name="Chan K.-G."/>
            <person name="Yaakop A.S."/>
            <person name="Ee R."/>
            <person name="Gan H.M."/>
            <person name="Chan C.S."/>
        </authorList>
    </citation>
    <scope>NUCLEOTIDE SEQUENCE [LARGE SCALE GENOMIC DNA]</scope>
    <source>
        <strain evidence="4 5">P9</strain>
    </source>
</reference>
<dbReference type="Pfam" id="PF02738">
    <property type="entry name" value="MoCoBD_1"/>
    <property type="match status" value="1"/>
</dbReference>
<accession>A0A0C2V872</accession>
<dbReference type="RefSeq" id="WP_041089441.1">
    <property type="nucleotide sequence ID" value="NZ_JXRP01000018.1"/>
</dbReference>
<dbReference type="SUPFAM" id="SSF56003">
    <property type="entry name" value="Molybdenum cofactor-binding domain"/>
    <property type="match status" value="1"/>
</dbReference>
<keyword evidence="5" id="KW-1185">Reference proteome</keyword>
<dbReference type="InterPro" id="IPR037165">
    <property type="entry name" value="AldOxase/xan_DH_Mopterin-bd_sf"/>
</dbReference>
<comment type="caution">
    <text evidence="4">The sequence shown here is derived from an EMBL/GenBank/DDBJ whole genome shotgun (WGS) entry which is preliminary data.</text>
</comment>
<keyword evidence="2" id="KW-0560">Oxidoreductase</keyword>